<dbReference type="Proteomes" id="UP000276133">
    <property type="component" value="Unassembled WGS sequence"/>
</dbReference>
<sequence>MKFNDFIRVYCYLKEINNSNRNAEEDKMIYQNSLALITDILYIVKAIHTKNFILTLPYTSKLIDKNIFIPKQ</sequence>
<evidence type="ECO:0000313" key="1">
    <source>
        <dbReference type="EMBL" id="RMZ94988.1"/>
    </source>
</evidence>
<dbReference type="AlphaFoldDB" id="A0A3M7P7E5"/>
<comment type="caution">
    <text evidence="1">The sequence shown here is derived from an EMBL/GenBank/DDBJ whole genome shotgun (WGS) entry which is preliminary data.</text>
</comment>
<gene>
    <name evidence="1" type="ORF">BpHYR1_031525</name>
</gene>
<name>A0A3M7P7E5_BRAPC</name>
<protein>
    <submittedName>
        <fullName evidence="1">Uncharacterized protein</fullName>
    </submittedName>
</protein>
<organism evidence="1 2">
    <name type="scientific">Brachionus plicatilis</name>
    <name type="common">Marine rotifer</name>
    <name type="synonym">Brachionus muelleri</name>
    <dbReference type="NCBI Taxonomy" id="10195"/>
    <lineage>
        <taxon>Eukaryota</taxon>
        <taxon>Metazoa</taxon>
        <taxon>Spiralia</taxon>
        <taxon>Gnathifera</taxon>
        <taxon>Rotifera</taxon>
        <taxon>Eurotatoria</taxon>
        <taxon>Monogononta</taxon>
        <taxon>Pseudotrocha</taxon>
        <taxon>Ploima</taxon>
        <taxon>Brachionidae</taxon>
        <taxon>Brachionus</taxon>
    </lineage>
</organism>
<accession>A0A3M7P7E5</accession>
<dbReference type="EMBL" id="REGN01012683">
    <property type="protein sequence ID" value="RMZ94988.1"/>
    <property type="molecule type" value="Genomic_DNA"/>
</dbReference>
<feature type="non-terminal residue" evidence="1">
    <location>
        <position position="72"/>
    </location>
</feature>
<reference evidence="1 2" key="1">
    <citation type="journal article" date="2018" name="Sci. Rep.">
        <title>Genomic signatures of local adaptation to the degree of environmental predictability in rotifers.</title>
        <authorList>
            <person name="Franch-Gras L."/>
            <person name="Hahn C."/>
            <person name="Garcia-Roger E.M."/>
            <person name="Carmona M.J."/>
            <person name="Serra M."/>
            <person name="Gomez A."/>
        </authorList>
    </citation>
    <scope>NUCLEOTIDE SEQUENCE [LARGE SCALE GENOMIC DNA]</scope>
    <source>
        <strain evidence="1">HYR1</strain>
    </source>
</reference>
<evidence type="ECO:0000313" key="2">
    <source>
        <dbReference type="Proteomes" id="UP000276133"/>
    </source>
</evidence>
<keyword evidence="2" id="KW-1185">Reference proteome</keyword>
<proteinExistence type="predicted"/>